<comment type="similarity">
    <text evidence="1 10">Belongs to the peroxin-14 family.</text>
</comment>
<evidence type="ECO:0000256" key="2">
    <source>
        <dbReference type="ARBA" id="ARBA00022448"/>
    </source>
</evidence>
<keyword evidence="2 10" id="KW-0813">Transport</keyword>
<dbReference type="PANTHER" id="PTHR23058:SF0">
    <property type="entry name" value="PEROXISOMAL MEMBRANE PROTEIN PEX14"/>
    <property type="match status" value="1"/>
</dbReference>
<keyword evidence="11" id="KW-0175">Coiled coil</keyword>
<dbReference type="GO" id="GO:0016560">
    <property type="term" value="P:protein import into peroxisome matrix, docking"/>
    <property type="evidence" value="ECO:0007669"/>
    <property type="project" value="UniProtKB-UniRule"/>
</dbReference>
<protein>
    <recommendedName>
        <fullName evidence="7 10">Peroxisomal membrane protein PEX14</fullName>
    </recommendedName>
    <alternativeName>
        <fullName evidence="8 10">Peroxin-14</fullName>
    </alternativeName>
</protein>
<comment type="subcellular location">
    <subcellularLocation>
        <location evidence="9 10">Peroxisome membrane</location>
    </subcellularLocation>
</comment>
<feature type="domain" description="Peroxisome membrane anchor protein Pex14p N-terminal" evidence="13">
    <location>
        <begin position="14"/>
        <end position="55"/>
    </location>
</feature>
<dbReference type="InterPro" id="IPR025655">
    <property type="entry name" value="PEX14"/>
</dbReference>
<evidence type="ECO:0000256" key="5">
    <source>
        <dbReference type="ARBA" id="ARBA00023136"/>
    </source>
</evidence>
<evidence type="ECO:0000256" key="11">
    <source>
        <dbReference type="SAM" id="Coils"/>
    </source>
</evidence>
<keyword evidence="3 10" id="KW-0653">Protein transport</keyword>
<dbReference type="PANTHER" id="PTHR23058">
    <property type="entry name" value="PEROXISOMAL MEMBRANE PROTEIN PEX14"/>
    <property type="match status" value="1"/>
</dbReference>
<keyword evidence="5 10" id="KW-0472">Membrane</keyword>
<evidence type="ECO:0000313" key="15">
    <source>
        <dbReference type="Proteomes" id="UP000215335"/>
    </source>
</evidence>
<name>A0A232ELZ7_9HYME</name>
<dbReference type="Pfam" id="PF04695">
    <property type="entry name" value="Pex14_N"/>
    <property type="match status" value="1"/>
</dbReference>
<comment type="function">
    <text evidence="10">Component of the PEX13-PEX14 docking complex, a translocon channel that specifically mediates the import of peroxisomal cargo proteins bound to PEX5 receptor. The PEX13-PEX14 docking complex forms a large import pore which can be opened to a diameter of about 9 nm. Mechanistically, PEX5 receptor along with cargo proteins associates with the PEX14 subunit of the PEX13-PEX14 docking complex in the cytosol, leading to the insertion of the receptor into the organelle membrane with the concomitant translocation of the cargo into the peroxisome matrix.</text>
</comment>
<comment type="caution">
    <text evidence="14">The sequence shown here is derived from an EMBL/GenBank/DDBJ whole genome shotgun (WGS) entry which is preliminary data.</text>
</comment>
<evidence type="ECO:0000256" key="7">
    <source>
        <dbReference type="ARBA" id="ARBA00029502"/>
    </source>
</evidence>
<accession>A0A232ELZ7</accession>
<reference evidence="14 15" key="1">
    <citation type="journal article" date="2017" name="Curr. Biol.">
        <title>The Evolution of Venom by Co-option of Single-Copy Genes.</title>
        <authorList>
            <person name="Martinson E.O."/>
            <person name="Mrinalini"/>
            <person name="Kelkar Y.D."/>
            <person name="Chang C.H."/>
            <person name="Werren J.H."/>
        </authorList>
    </citation>
    <scope>NUCLEOTIDE SEQUENCE [LARGE SCALE GENOMIC DNA]</scope>
    <source>
        <strain evidence="14 15">Alberta</strain>
        <tissue evidence="14">Whole body</tissue>
    </source>
</reference>
<organism evidence="14 15">
    <name type="scientific">Trichomalopsis sarcophagae</name>
    <dbReference type="NCBI Taxonomy" id="543379"/>
    <lineage>
        <taxon>Eukaryota</taxon>
        <taxon>Metazoa</taxon>
        <taxon>Ecdysozoa</taxon>
        <taxon>Arthropoda</taxon>
        <taxon>Hexapoda</taxon>
        <taxon>Insecta</taxon>
        <taxon>Pterygota</taxon>
        <taxon>Neoptera</taxon>
        <taxon>Endopterygota</taxon>
        <taxon>Hymenoptera</taxon>
        <taxon>Apocrita</taxon>
        <taxon>Proctotrupomorpha</taxon>
        <taxon>Chalcidoidea</taxon>
        <taxon>Pteromalidae</taxon>
        <taxon>Pteromalinae</taxon>
        <taxon>Trichomalopsis</taxon>
    </lineage>
</organism>
<dbReference type="GO" id="GO:0005778">
    <property type="term" value="C:peroxisomal membrane"/>
    <property type="evidence" value="ECO:0007669"/>
    <property type="project" value="UniProtKB-SubCell"/>
</dbReference>
<keyword evidence="6 10" id="KW-0576">Peroxisome</keyword>
<feature type="coiled-coil region" evidence="11">
    <location>
        <begin position="142"/>
        <end position="169"/>
    </location>
</feature>
<proteinExistence type="inferred from homology"/>
<dbReference type="InterPro" id="IPR036388">
    <property type="entry name" value="WH-like_DNA-bd_sf"/>
</dbReference>
<dbReference type="GO" id="GO:0005102">
    <property type="term" value="F:signaling receptor binding"/>
    <property type="evidence" value="ECO:0007669"/>
    <property type="project" value="TreeGrafter"/>
</dbReference>
<evidence type="ECO:0000256" key="8">
    <source>
        <dbReference type="ARBA" id="ARBA00029691"/>
    </source>
</evidence>
<feature type="region of interest" description="Disordered" evidence="12">
    <location>
        <begin position="218"/>
        <end position="237"/>
    </location>
</feature>
<evidence type="ECO:0000256" key="3">
    <source>
        <dbReference type="ARBA" id="ARBA00022927"/>
    </source>
</evidence>
<evidence type="ECO:0000256" key="9">
    <source>
        <dbReference type="ARBA" id="ARBA00046271"/>
    </source>
</evidence>
<evidence type="ECO:0000313" key="14">
    <source>
        <dbReference type="EMBL" id="OXU19384.1"/>
    </source>
</evidence>
<evidence type="ECO:0000259" key="13">
    <source>
        <dbReference type="Pfam" id="PF04695"/>
    </source>
</evidence>
<keyword evidence="15" id="KW-1185">Reference proteome</keyword>
<dbReference type="GO" id="GO:1990429">
    <property type="term" value="C:peroxisomal importomer complex"/>
    <property type="evidence" value="ECO:0007669"/>
    <property type="project" value="TreeGrafter"/>
</dbReference>
<evidence type="ECO:0000256" key="6">
    <source>
        <dbReference type="ARBA" id="ARBA00023140"/>
    </source>
</evidence>
<sequence>MEEQGATSAHIPLRDNLVSTAVKFLQNPKVSASPINQKQEFLRRKGLTEREVQRACELASVGTTPAVPGKVDYSVVTIPQNQVYSQYPQHVLQPSLYYKIKELLNGVVLFAASCYCVHWVYKKIISPLLFGHKKKDPPKDPVVELDKNIQQVKDSINQVKNDVQQLTQNQMIDPSVPQLVQELKSDLASLKSLLLSRKQFPSAPASIPSWQLEASSQAQEKVNEREDDAGSGSSTNNSDTFILRDNYYCQSNTQICMIKEGEGATCFLVLKCFICVNWLISQSALARRFSSMLVCCDEKMVLLLLNCGANLMVIDEQPEIKSYYTRRVKPISQP</sequence>
<keyword evidence="4" id="KW-0811">Translocation</keyword>
<evidence type="ECO:0000256" key="1">
    <source>
        <dbReference type="ARBA" id="ARBA00005443"/>
    </source>
</evidence>
<evidence type="ECO:0000256" key="4">
    <source>
        <dbReference type="ARBA" id="ARBA00023010"/>
    </source>
</evidence>
<dbReference type="STRING" id="543379.A0A232ELZ7"/>
<dbReference type="EMBL" id="NNAY01003456">
    <property type="protein sequence ID" value="OXU19384.1"/>
    <property type="molecule type" value="Genomic_DNA"/>
</dbReference>
<dbReference type="Proteomes" id="UP000215335">
    <property type="component" value="Unassembled WGS sequence"/>
</dbReference>
<gene>
    <name evidence="14" type="ORF">TSAR_016042</name>
</gene>
<dbReference type="InterPro" id="IPR006785">
    <property type="entry name" value="Pex14_N"/>
</dbReference>
<evidence type="ECO:0000256" key="12">
    <source>
        <dbReference type="SAM" id="MobiDB-lite"/>
    </source>
</evidence>
<dbReference type="OrthoDB" id="441517at2759"/>
<dbReference type="Gene3D" id="1.10.10.10">
    <property type="entry name" value="Winged helix-like DNA-binding domain superfamily/Winged helix DNA-binding domain"/>
    <property type="match status" value="1"/>
</dbReference>
<dbReference type="AlphaFoldDB" id="A0A232ELZ7"/>
<evidence type="ECO:0000256" key="10">
    <source>
        <dbReference type="RuleBase" id="RU367032"/>
    </source>
</evidence>